<reference evidence="1" key="1">
    <citation type="journal article" date="2019" name="bioRxiv">
        <title>The Genome of the Zebra Mussel, Dreissena polymorpha: A Resource for Invasive Species Research.</title>
        <authorList>
            <person name="McCartney M.A."/>
            <person name="Auch B."/>
            <person name="Kono T."/>
            <person name="Mallez S."/>
            <person name="Zhang Y."/>
            <person name="Obille A."/>
            <person name="Becker A."/>
            <person name="Abrahante J.E."/>
            <person name="Garbe J."/>
            <person name="Badalamenti J.P."/>
            <person name="Herman A."/>
            <person name="Mangelson H."/>
            <person name="Liachko I."/>
            <person name="Sullivan S."/>
            <person name="Sone E.D."/>
            <person name="Koren S."/>
            <person name="Silverstein K.A.T."/>
            <person name="Beckman K.B."/>
            <person name="Gohl D.M."/>
        </authorList>
    </citation>
    <scope>NUCLEOTIDE SEQUENCE</scope>
    <source>
        <strain evidence="1">Duluth1</strain>
        <tissue evidence="1">Whole animal</tissue>
    </source>
</reference>
<dbReference type="Proteomes" id="UP000828390">
    <property type="component" value="Unassembled WGS sequence"/>
</dbReference>
<proteinExistence type="predicted"/>
<evidence type="ECO:0000313" key="2">
    <source>
        <dbReference type="Proteomes" id="UP000828390"/>
    </source>
</evidence>
<organism evidence="1 2">
    <name type="scientific">Dreissena polymorpha</name>
    <name type="common">Zebra mussel</name>
    <name type="synonym">Mytilus polymorpha</name>
    <dbReference type="NCBI Taxonomy" id="45954"/>
    <lineage>
        <taxon>Eukaryota</taxon>
        <taxon>Metazoa</taxon>
        <taxon>Spiralia</taxon>
        <taxon>Lophotrochozoa</taxon>
        <taxon>Mollusca</taxon>
        <taxon>Bivalvia</taxon>
        <taxon>Autobranchia</taxon>
        <taxon>Heteroconchia</taxon>
        <taxon>Euheterodonta</taxon>
        <taxon>Imparidentia</taxon>
        <taxon>Neoheterodontei</taxon>
        <taxon>Myida</taxon>
        <taxon>Dreissenoidea</taxon>
        <taxon>Dreissenidae</taxon>
        <taxon>Dreissena</taxon>
    </lineage>
</organism>
<keyword evidence="2" id="KW-1185">Reference proteome</keyword>
<name>A0A9D4JU15_DREPO</name>
<accession>A0A9D4JU15</accession>
<protein>
    <submittedName>
        <fullName evidence="1">Uncharacterized protein</fullName>
    </submittedName>
</protein>
<dbReference type="EMBL" id="JAIWYP010000005">
    <property type="protein sequence ID" value="KAH3824136.1"/>
    <property type="molecule type" value="Genomic_DNA"/>
</dbReference>
<comment type="caution">
    <text evidence="1">The sequence shown here is derived from an EMBL/GenBank/DDBJ whole genome shotgun (WGS) entry which is preliminary data.</text>
</comment>
<evidence type="ECO:0000313" key="1">
    <source>
        <dbReference type="EMBL" id="KAH3824136.1"/>
    </source>
</evidence>
<reference evidence="1" key="2">
    <citation type="submission" date="2020-11" db="EMBL/GenBank/DDBJ databases">
        <authorList>
            <person name="McCartney M.A."/>
            <person name="Auch B."/>
            <person name="Kono T."/>
            <person name="Mallez S."/>
            <person name="Becker A."/>
            <person name="Gohl D.M."/>
            <person name="Silverstein K.A.T."/>
            <person name="Koren S."/>
            <person name="Bechman K.B."/>
            <person name="Herman A."/>
            <person name="Abrahante J.E."/>
            <person name="Garbe J."/>
        </authorList>
    </citation>
    <scope>NUCLEOTIDE SEQUENCE</scope>
    <source>
        <strain evidence="1">Duluth1</strain>
        <tissue evidence="1">Whole animal</tissue>
    </source>
</reference>
<sequence>MKMWISFQSRDKYQNAARAPPHSAQFGKAMRYTRHLFGMYSNISGAAIHPVQPRPMINLRKLLK</sequence>
<gene>
    <name evidence="1" type="ORF">DPMN_125965</name>
</gene>
<dbReference type="AlphaFoldDB" id="A0A9D4JU15"/>